<keyword evidence="3" id="KW-1185">Reference proteome</keyword>
<organism evidence="2 3">
    <name type="scientific">Methylomagnum ishizawai</name>
    <dbReference type="NCBI Taxonomy" id="1760988"/>
    <lineage>
        <taxon>Bacteria</taxon>
        <taxon>Pseudomonadati</taxon>
        <taxon>Pseudomonadota</taxon>
        <taxon>Gammaproteobacteria</taxon>
        <taxon>Methylococcales</taxon>
        <taxon>Methylococcaceae</taxon>
        <taxon>Methylomagnum</taxon>
    </lineage>
</organism>
<feature type="region of interest" description="Disordered" evidence="1">
    <location>
        <begin position="85"/>
        <end position="125"/>
    </location>
</feature>
<name>A0A1Y6D2F8_9GAMM</name>
<protein>
    <submittedName>
        <fullName evidence="2">Uncharacterized protein</fullName>
    </submittedName>
</protein>
<evidence type="ECO:0000256" key="1">
    <source>
        <dbReference type="SAM" id="MobiDB-lite"/>
    </source>
</evidence>
<sequence>MSKKTQDSPDDTSRPEIILGILANAAMPLTRTEIWERAPKSAFDTERSYGSGQVSAVLSRLQAGGRVVGETEPGDGIKRWRLAESAPSVAEPEATPFDEPATESETFLEQQPAAAVDHDEAEASPTHFPSHLIEEDEDIGAFVDVPDATAPQPAGCLAEFSPAPIAAPANPDPLGDSDWLSPVRRLRLRLNPMPVTDLARKGELLLELADVLEGVLPSGHIDLLASIRADLHRFANLGA</sequence>
<gene>
    <name evidence="2" type="ORF">SAMN02949497_4238</name>
</gene>
<evidence type="ECO:0000313" key="2">
    <source>
        <dbReference type="EMBL" id="SMF96827.1"/>
    </source>
</evidence>
<feature type="compositionally biased region" description="Low complexity" evidence="1">
    <location>
        <begin position="85"/>
        <end position="94"/>
    </location>
</feature>
<dbReference type="Proteomes" id="UP000192923">
    <property type="component" value="Unassembled WGS sequence"/>
</dbReference>
<proteinExistence type="predicted"/>
<reference evidence="2 3" key="1">
    <citation type="submission" date="2016-12" db="EMBL/GenBank/DDBJ databases">
        <authorList>
            <person name="Song W.-J."/>
            <person name="Kurnit D.M."/>
        </authorList>
    </citation>
    <scope>NUCLEOTIDE SEQUENCE [LARGE SCALE GENOMIC DNA]</scope>
    <source>
        <strain evidence="2 3">175</strain>
    </source>
</reference>
<accession>A0A1Y6D2F8</accession>
<dbReference type="RefSeq" id="WP_085215681.1">
    <property type="nucleotide sequence ID" value="NZ_FXAM01000001.1"/>
</dbReference>
<dbReference type="EMBL" id="FXAM01000001">
    <property type="protein sequence ID" value="SMF96827.1"/>
    <property type="molecule type" value="Genomic_DNA"/>
</dbReference>
<dbReference type="STRING" id="1760988.SAMN02949497_4238"/>
<evidence type="ECO:0000313" key="3">
    <source>
        <dbReference type="Proteomes" id="UP000192923"/>
    </source>
</evidence>
<dbReference type="AlphaFoldDB" id="A0A1Y6D2F8"/>